<dbReference type="EMBL" id="JAWHQM010000057">
    <property type="protein sequence ID" value="KAK5635800.1"/>
    <property type="molecule type" value="Genomic_DNA"/>
</dbReference>
<dbReference type="AlphaFoldDB" id="A0AAN7UN00"/>
<proteinExistence type="predicted"/>
<name>A0AAN7UN00_9PEZI</name>
<comment type="caution">
    <text evidence="2">The sequence shown here is derived from an EMBL/GenBank/DDBJ whole genome shotgun (WGS) entry which is preliminary data.</text>
</comment>
<organism evidence="2 3">
    <name type="scientific">Xylaria bambusicola</name>
    <dbReference type="NCBI Taxonomy" id="326684"/>
    <lineage>
        <taxon>Eukaryota</taxon>
        <taxon>Fungi</taxon>
        <taxon>Dikarya</taxon>
        <taxon>Ascomycota</taxon>
        <taxon>Pezizomycotina</taxon>
        <taxon>Sordariomycetes</taxon>
        <taxon>Xylariomycetidae</taxon>
        <taxon>Xylariales</taxon>
        <taxon>Xylariaceae</taxon>
        <taxon>Xylaria</taxon>
    </lineage>
</organism>
<keyword evidence="3" id="KW-1185">Reference proteome</keyword>
<sequence length="70" mass="7630">MSSGSFEAHQRPEPQPALNLTKSAEVPGHSEENTVPSPPRMQIEHHQGKSSGEQQSHVGNGLKKKPITYC</sequence>
<gene>
    <name evidence="2" type="ORF">RRF57_011512</name>
</gene>
<evidence type="ECO:0000256" key="1">
    <source>
        <dbReference type="SAM" id="MobiDB-lite"/>
    </source>
</evidence>
<evidence type="ECO:0000313" key="3">
    <source>
        <dbReference type="Proteomes" id="UP001305414"/>
    </source>
</evidence>
<reference evidence="2 3" key="1">
    <citation type="submission" date="2023-10" db="EMBL/GenBank/DDBJ databases">
        <title>Draft genome sequence of Xylaria bambusicola isolate GMP-LS, the root and basal stem rot pathogen of sugarcane in Indonesia.</title>
        <authorList>
            <person name="Selvaraj P."/>
            <person name="Muralishankar V."/>
            <person name="Muruganantham S."/>
            <person name="Sp S."/>
            <person name="Haryani S."/>
            <person name="Lau K.J.X."/>
            <person name="Naqvi N.I."/>
        </authorList>
    </citation>
    <scope>NUCLEOTIDE SEQUENCE [LARGE SCALE GENOMIC DNA]</scope>
    <source>
        <strain evidence="2">GMP-LS</strain>
    </source>
</reference>
<feature type="compositionally biased region" description="Polar residues" evidence="1">
    <location>
        <begin position="49"/>
        <end position="58"/>
    </location>
</feature>
<protein>
    <submittedName>
        <fullName evidence="2">Uncharacterized protein</fullName>
    </submittedName>
</protein>
<evidence type="ECO:0000313" key="2">
    <source>
        <dbReference type="EMBL" id="KAK5635800.1"/>
    </source>
</evidence>
<accession>A0AAN7UN00</accession>
<feature type="region of interest" description="Disordered" evidence="1">
    <location>
        <begin position="1"/>
        <end position="70"/>
    </location>
</feature>
<dbReference type="Proteomes" id="UP001305414">
    <property type="component" value="Unassembled WGS sequence"/>
</dbReference>